<gene>
    <name evidence="8" type="ORF">DES47_102363</name>
</gene>
<feature type="binding site" evidence="5">
    <location>
        <position position="117"/>
    </location>
    <ligand>
        <name>ATP</name>
        <dbReference type="ChEBI" id="CHEBI:30616"/>
    </ligand>
</feature>
<accession>A0A4R6QR74</accession>
<dbReference type="PROSITE" id="PS00107">
    <property type="entry name" value="PROTEIN_KINASE_ATP"/>
    <property type="match status" value="1"/>
</dbReference>
<comment type="caution">
    <text evidence="8">The sequence shown here is derived from an EMBL/GenBank/DDBJ whole genome shotgun (WGS) entry which is preliminary data.</text>
</comment>
<keyword evidence="8" id="KW-0723">Serine/threonine-protein kinase</keyword>
<dbReference type="PANTHER" id="PTHR43289">
    <property type="entry name" value="MITOGEN-ACTIVATED PROTEIN KINASE KINASE KINASE 20-RELATED"/>
    <property type="match status" value="1"/>
</dbReference>
<dbReference type="EMBL" id="SNXS01000002">
    <property type="protein sequence ID" value="TDP72618.1"/>
    <property type="molecule type" value="Genomic_DNA"/>
</dbReference>
<dbReference type="Gene3D" id="1.10.510.10">
    <property type="entry name" value="Transferase(Phosphotransferase) domain 1"/>
    <property type="match status" value="1"/>
</dbReference>
<evidence type="ECO:0000256" key="1">
    <source>
        <dbReference type="ARBA" id="ARBA00022679"/>
    </source>
</evidence>
<evidence type="ECO:0000256" key="5">
    <source>
        <dbReference type="PROSITE-ProRule" id="PRU10141"/>
    </source>
</evidence>
<organism evidence="8 9">
    <name type="scientific">Roseateles toxinivorans</name>
    <dbReference type="NCBI Taxonomy" id="270368"/>
    <lineage>
        <taxon>Bacteria</taxon>
        <taxon>Pseudomonadati</taxon>
        <taxon>Pseudomonadota</taxon>
        <taxon>Betaproteobacteria</taxon>
        <taxon>Burkholderiales</taxon>
        <taxon>Sphaerotilaceae</taxon>
        <taxon>Roseateles</taxon>
    </lineage>
</organism>
<name>A0A4R6QR74_9BURK</name>
<dbReference type="SUPFAM" id="SSF56112">
    <property type="entry name" value="Protein kinase-like (PK-like)"/>
    <property type="match status" value="1"/>
</dbReference>
<keyword evidence="3 8" id="KW-0418">Kinase</keyword>
<dbReference type="Proteomes" id="UP000295361">
    <property type="component" value="Unassembled WGS sequence"/>
</dbReference>
<keyword evidence="9" id="KW-1185">Reference proteome</keyword>
<dbReference type="OrthoDB" id="9791419at2"/>
<evidence type="ECO:0000313" key="8">
    <source>
        <dbReference type="EMBL" id="TDP72618.1"/>
    </source>
</evidence>
<dbReference type="PROSITE" id="PS00108">
    <property type="entry name" value="PROTEIN_KINASE_ST"/>
    <property type="match status" value="1"/>
</dbReference>
<dbReference type="CDD" id="cd14014">
    <property type="entry name" value="STKc_PknB_like"/>
    <property type="match status" value="1"/>
</dbReference>
<dbReference type="InParanoid" id="A0A4R6QR74"/>
<keyword evidence="4 5" id="KW-0067">ATP-binding</keyword>
<evidence type="ECO:0000313" key="9">
    <source>
        <dbReference type="Proteomes" id="UP000295361"/>
    </source>
</evidence>
<dbReference type="RefSeq" id="WP_133700070.1">
    <property type="nucleotide sequence ID" value="NZ_SNXS01000002.1"/>
</dbReference>
<protein>
    <submittedName>
        <fullName evidence="8">Non-specific serine/threonine protein kinase/serine/threonine-protein kinase</fullName>
    </submittedName>
</protein>
<dbReference type="GO" id="GO:0004674">
    <property type="term" value="F:protein serine/threonine kinase activity"/>
    <property type="evidence" value="ECO:0007669"/>
    <property type="project" value="UniProtKB-KW"/>
</dbReference>
<dbReference type="SUPFAM" id="SSF48452">
    <property type="entry name" value="TPR-like"/>
    <property type="match status" value="2"/>
</dbReference>
<reference evidence="8 9" key="1">
    <citation type="submission" date="2019-03" db="EMBL/GenBank/DDBJ databases">
        <title>Genomic Encyclopedia of Type Strains, Phase IV (KMG-IV): sequencing the most valuable type-strain genomes for metagenomic binning, comparative biology and taxonomic classification.</title>
        <authorList>
            <person name="Goeker M."/>
        </authorList>
    </citation>
    <scope>NUCLEOTIDE SEQUENCE [LARGE SCALE GENOMIC DNA]</scope>
    <source>
        <strain evidence="8 9">DSM 16998</strain>
    </source>
</reference>
<dbReference type="InterPro" id="IPR011009">
    <property type="entry name" value="Kinase-like_dom_sf"/>
</dbReference>
<dbReference type="InterPro" id="IPR000719">
    <property type="entry name" value="Prot_kinase_dom"/>
</dbReference>
<dbReference type="InterPro" id="IPR011990">
    <property type="entry name" value="TPR-like_helical_dom_sf"/>
</dbReference>
<keyword evidence="2 5" id="KW-0547">Nucleotide-binding</keyword>
<evidence type="ECO:0000256" key="2">
    <source>
        <dbReference type="ARBA" id="ARBA00022741"/>
    </source>
</evidence>
<dbReference type="Pfam" id="PF00069">
    <property type="entry name" value="Pkinase"/>
    <property type="match status" value="1"/>
</dbReference>
<dbReference type="InterPro" id="IPR017441">
    <property type="entry name" value="Protein_kinase_ATP_BS"/>
</dbReference>
<dbReference type="Gene3D" id="3.30.200.20">
    <property type="entry name" value="Phosphorylase Kinase, domain 1"/>
    <property type="match status" value="1"/>
</dbReference>
<dbReference type="Gene3D" id="1.25.40.10">
    <property type="entry name" value="Tetratricopeptide repeat domain"/>
    <property type="match status" value="1"/>
</dbReference>
<dbReference type="PANTHER" id="PTHR43289:SF34">
    <property type="entry name" value="SERINE_THREONINE-PROTEIN KINASE YBDM-RELATED"/>
    <property type="match status" value="1"/>
</dbReference>
<feature type="region of interest" description="Disordered" evidence="6">
    <location>
        <begin position="297"/>
        <end position="317"/>
    </location>
</feature>
<dbReference type="GO" id="GO:0005524">
    <property type="term" value="F:ATP binding"/>
    <property type="evidence" value="ECO:0007669"/>
    <property type="project" value="UniProtKB-UniRule"/>
</dbReference>
<evidence type="ECO:0000256" key="4">
    <source>
        <dbReference type="ARBA" id="ARBA00022840"/>
    </source>
</evidence>
<dbReference type="AlphaFoldDB" id="A0A4R6QR74"/>
<dbReference type="SMART" id="SM00220">
    <property type="entry name" value="S_TKc"/>
    <property type="match status" value="1"/>
</dbReference>
<evidence type="ECO:0000259" key="7">
    <source>
        <dbReference type="PROSITE" id="PS50011"/>
    </source>
</evidence>
<dbReference type="InterPro" id="IPR008271">
    <property type="entry name" value="Ser/Thr_kinase_AS"/>
</dbReference>
<evidence type="ECO:0000256" key="6">
    <source>
        <dbReference type="SAM" id="MobiDB-lite"/>
    </source>
</evidence>
<dbReference type="PROSITE" id="PS50011">
    <property type="entry name" value="PROTEIN_KINASE_DOM"/>
    <property type="match status" value="1"/>
</dbReference>
<sequence>MPQHSSPADWSAVKTLFEQALALPAAERGAFVANAQADAAVCAEVLSLLAHHGASTGTGEAAFLASPAARLMSEGAARTGQRLGAWEIVRPLGAGGMGEVFEARRADGQYEGRAAIKLLKRGMDSAAVLQRFALERQALARLQHPHIAGLLDAGLSDDGQPFFVMAYVDGLPLDAAMAGRSLKERLALFLQLADAVAYAHRSLLVHRDLKPGNVLVTPEGQVMLLDFGIAKLLDPGEGLDADQTSAAARPFTPNYASPEQVRGEAVTTATDIYSLGVLLYLMLTGVRPYGRDSTSAQEAARSVLEDEPTRPSSLSPELVTDPAWLSRRRQLQGDLDNILLKALDKRIAQRYASVDALAADVRAHLDGRPVSARPASVGYLAAKFVQRHRGASAGAVAAVLALLLGLAGTSWQAHAARVAEQSAEARLAQIQELLRNIVSQHAQAISNLPGGSVVREAMLTEATKNLEQLAAQPGQPRETQAVLGSALSRLADAQGNVNGMNTGKNAEAKTHAEAALRAFEAAALTPADKVEHLIAQASAHKTLGRLARSAGQPADALAQFRRAEQGLRPALQLQPDNAELRLALAYVMGEIGQTYDTQNLPNLNQRDPALAAFAEARRLFESLARDTPAADVLMRHSMMLGTEAVVYDKHDELDASIGRLREAARVGAEAVRISDPPDTGRQWSLALVQHNLGEALSRQGDTAAAEAVMTEAWRLVDQLLRDNPGNASWQPRRTLFSLGLGRAQAANGHCQPAAALLQPLIARWAEAKDANAQRRRGLALMSLAQCAQAAGNKALARPQAAEAQATFARLASAETPSPRLLLIYEARALGVMAASATSRAEAAELKQRAETRFAQAAAISPLASDDRRSREAVARI</sequence>
<proteinExistence type="predicted"/>
<keyword evidence="1" id="KW-0808">Transferase</keyword>
<feature type="domain" description="Protein kinase" evidence="7">
    <location>
        <begin position="86"/>
        <end position="365"/>
    </location>
</feature>
<evidence type="ECO:0000256" key="3">
    <source>
        <dbReference type="ARBA" id="ARBA00022777"/>
    </source>
</evidence>